<protein>
    <submittedName>
        <fullName evidence="1">Uncharacterized protein</fullName>
    </submittedName>
</protein>
<dbReference type="RefSeq" id="WP_066474798.1">
    <property type="nucleotide sequence ID" value="NZ_CBCRUZ010000014.1"/>
</dbReference>
<reference evidence="1" key="1">
    <citation type="submission" date="2021-07" db="EMBL/GenBank/DDBJ databases">
        <title>Candidatus Kaistella beijingensis sp. nov. isolated from a municipal wastewater treatment plant is involved in sludge foaming.</title>
        <authorList>
            <person name="Song Y."/>
            <person name="Liu S.-J."/>
        </authorList>
    </citation>
    <scope>NUCLEOTIDE SEQUENCE</scope>
    <source>
        <strain evidence="1">DSM 43998</strain>
    </source>
</reference>
<proteinExistence type="predicted"/>
<accession>A0ABX8SAE4</accession>
<keyword evidence="2" id="KW-1185">Reference proteome</keyword>
<name>A0ABX8SAE4_9ACTN</name>
<dbReference type="Gene3D" id="2.60.120.560">
    <property type="entry name" value="Exo-inulinase, domain 1"/>
    <property type="match status" value="1"/>
</dbReference>
<evidence type="ECO:0000313" key="2">
    <source>
        <dbReference type="Proteomes" id="UP000887023"/>
    </source>
</evidence>
<evidence type="ECO:0000313" key="1">
    <source>
        <dbReference type="EMBL" id="QXQ14828.1"/>
    </source>
</evidence>
<gene>
    <name evidence="1" type="ORF">KV203_05455</name>
</gene>
<sequence length="413" mass="44493">MSFLLKRSPELVWAGFFDTFDRPVENPVQRPWVHLGDGTPADINNIAELHIPSNYSTTNGGGESYEFQPFTPNWGFDATFWFPPTGVASQGFSFYLTDSWARIDALFQNVVGVRLIYQTPAAGGDIVQVGQLATPVSAVTNRGQWSSPVVFNGNTLQLRVWVDADQFIRIWLNGVYVGAAVTTPAYRTGPDRRCIRLLNSAACDVWLREFFCYDRVSDVVSGPWSSVFYDNFDRANGAPGNGWTVVGATGQISANAYAKTGTTDGGAAILRNTGLTGGVMRVDATIKTATAHEHAIILHANAAGTQGLACRVTTGNAKLFRFSTVLSGNPPTWTQLGSFSAPSTNNAAGHVIRAETRPNGSAYVWRGDELLAWADSVFATGVAATNPYAGVFVSRASFVNSGQWDDVRLLAAA</sequence>
<organism evidence="1 2">
    <name type="scientific">Skermania pinensis</name>
    <dbReference type="NCBI Taxonomy" id="39122"/>
    <lineage>
        <taxon>Bacteria</taxon>
        <taxon>Bacillati</taxon>
        <taxon>Actinomycetota</taxon>
        <taxon>Actinomycetes</taxon>
        <taxon>Mycobacteriales</taxon>
        <taxon>Gordoniaceae</taxon>
        <taxon>Skermania</taxon>
    </lineage>
</organism>
<dbReference type="EMBL" id="CP079105">
    <property type="protein sequence ID" value="QXQ14828.1"/>
    <property type="molecule type" value="Genomic_DNA"/>
</dbReference>
<dbReference type="Proteomes" id="UP000887023">
    <property type="component" value="Chromosome"/>
</dbReference>